<feature type="compositionally biased region" description="Polar residues" evidence="1">
    <location>
        <begin position="224"/>
        <end position="236"/>
    </location>
</feature>
<feature type="compositionally biased region" description="Basic and acidic residues" evidence="1">
    <location>
        <begin position="237"/>
        <end position="254"/>
    </location>
</feature>
<feature type="region of interest" description="Disordered" evidence="1">
    <location>
        <begin position="304"/>
        <end position="336"/>
    </location>
</feature>
<evidence type="ECO:0008006" key="4">
    <source>
        <dbReference type="Google" id="ProtNLM"/>
    </source>
</evidence>
<reference evidence="2 3" key="1">
    <citation type="journal article" date="2016" name="PLoS ONE">
        <title>A First Insight into the Genome of the Filter-Feeder Mussel Mytilus galloprovincialis.</title>
        <authorList>
            <person name="Murgarella M."/>
            <person name="Puiu D."/>
            <person name="Novoa B."/>
            <person name="Figueras A."/>
            <person name="Posada D."/>
            <person name="Canchaya C."/>
        </authorList>
    </citation>
    <scope>NUCLEOTIDE SEQUENCE [LARGE SCALE GENOMIC DNA]</scope>
    <source>
        <tissue evidence="2">Muscle</tissue>
    </source>
</reference>
<dbReference type="EMBL" id="KV583310">
    <property type="protein sequence ID" value="OPL33383.1"/>
    <property type="molecule type" value="Genomic_DNA"/>
</dbReference>
<dbReference type="AlphaFoldDB" id="A0A3L5TTW8"/>
<comment type="caution">
    <text evidence="2">The sequence shown here is derived from an EMBL/GenBank/DDBJ whole genome shotgun (WGS) entry which is preliminary data.</text>
</comment>
<feature type="compositionally biased region" description="Polar residues" evidence="1">
    <location>
        <begin position="304"/>
        <end position="328"/>
    </location>
</feature>
<sequence>MAQGYPLHISEYPLYYIGLKYLPESALEKLADILDVPGNICMELFAENINREHEHKLDLDASKLQAFRFQMGQRPTKLLFRHLMKLGITIGQVQYVLDKMGAATRYIFRNSYNDITQMYNHDMTRYPSTSTATASEHNCSCIGCQERDVRDTHMYTHSLNQTPPNPHRMRPDGPRRNEPNKQIYMGERFLTYRPHQNPTNRRPGGQIQNDPNPQRYVAGRSPPFGTNQNNGTPYRQRQNDSRHENTVHLLDESRLPNNVQPSQPRQRETKSYWIPPSECDCQCGDINCKECEERRLLDPEETTVLSSYPPRSQPMNTRRSNNLSSRTTGHVPVNDGMNINDNVQSDYISYSENPSSSLSLRACPEGNSHSSSMKSSITSKHVCSNTDTLKCTCKTPPVCTCRKGEVQSSCSEDDRKRLSTPVEKLYGSEIDPSRLSVTSKSDDNLCSYSGERRTTLGQSGNSILISYTDDVKPDVINMAGDLKSQGHTVNTDLHRQTFLTAKNQGCVSVSEQDQYTWLRNRFNRADYIIICSSKGYIEAINLDDKVCPSPHYLNAKYIFELIMQDPRKSEKTIEICFQNTYVKDKLCLPFTRKFILPNEMASLSDQIRR</sequence>
<organism evidence="2 3">
    <name type="scientific">Mytilus galloprovincialis</name>
    <name type="common">Mediterranean mussel</name>
    <dbReference type="NCBI Taxonomy" id="29158"/>
    <lineage>
        <taxon>Eukaryota</taxon>
        <taxon>Metazoa</taxon>
        <taxon>Spiralia</taxon>
        <taxon>Lophotrochozoa</taxon>
        <taxon>Mollusca</taxon>
        <taxon>Bivalvia</taxon>
        <taxon>Autobranchia</taxon>
        <taxon>Pteriomorphia</taxon>
        <taxon>Mytilida</taxon>
        <taxon>Mytiloidea</taxon>
        <taxon>Mytilidae</taxon>
        <taxon>Mytilinae</taxon>
        <taxon>Mytilus</taxon>
    </lineage>
</organism>
<proteinExistence type="predicted"/>
<feature type="region of interest" description="Disordered" evidence="1">
    <location>
        <begin position="156"/>
        <end position="269"/>
    </location>
</feature>
<accession>A0A3L5TTW8</accession>
<protein>
    <recommendedName>
        <fullName evidence="4">SEFIR domain-containing protein</fullName>
    </recommendedName>
</protein>
<feature type="compositionally biased region" description="Polar residues" evidence="1">
    <location>
        <begin position="255"/>
        <end position="264"/>
    </location>
</feature>
<keyword evidence="3" id="KW-1185">Reference proteome</keyword>
<evidence type="ECO:0000256" key="1">
    <source>
        <dbReference type="SAM" id="MobiDB-lite"/>
    </source>
</evidence>
<feature type="compositionally biased region" description="Basic and acidic residues" evidence="1">
    <location>
        <begin position="169"/>
        <end position="179"/>
    </location>
</feature>
<evidence type="ECO:0000313" key="3">
    <source>
        <dbReference type="Proteomes" id="UP000266721"/>
    </source>
</evidence>
<feature type="non-terminal residue" evidence="2">
    <location>
        <position position="1"/>
    </location>
</feature>
<gene>
    <name evidence="2" type="ORF">AM593_09706</name>
</gene>
<dbReference type="SUPFAM" id="SSF47986">
    <property type="entry name" value="DEATH domain"/>
    <property type="match status" value="1"/>
</dbReference>
<name>A0A3L5TTW8_MYTGA</name>
<dbReference type="InterPro" id="IPR011029">
    <property type="entry name" value="DEATH-like_dom_sf"/>
</dbReference>
<evidence type="ECO:0000313" key="2">
    <source>
        <dbReference type="EMBL" id="OPL33383.1"/>
    </source>
</evidence>
<feature type="compositionally biased region" description="Polar residues" evidence="1">
    <location>
        <begin position="194"/>
        <end position="212"/>
    </location>
</feature>
<dbReference type="Proteomes" id="UP000266721">
    <property type="component" value="Unassembled WGS sequence"/>
</dbReference>